<gene>
    <name evidence="3" type="ORF">SAMN06264365_108184</name>
</gene>
<evidence type="ECO:0000313" key="3">
    <source>
        <dbReference type="EMBL" id="SNS00216.1"/>
    </source>
</evidence>
<keyword evidence="1" id="KW-0732">Signal</keyword>
<organism evidence="3 4">
    <name type="scientific">Actinoplanes regularis</name>
    <dbReference type="NCBI Taxonomy" id="52697"/>
    <lineage>
        <taxon>Bacteria</taxon>
        <taxon>Bacillati</taxon>
        <taxon>Actinomycetota</taxon>
        <taxon>Actinomycetes</taxon>
        <taxon>Micromonosporales</taxon>
        <taxon>Micromonosporaceae</taxon>
        <taxon>Actinoplanes</taxon>
    </lineage>
</organism>
<dbReference type="Pfam" id="PF12245">
    <property type="entry name" value="Big_3_2"/>
    <property type="match status" value="2"/>
</dbReference>
<dbReference type="AlphaFoldDB" id="A0A239AWW1"/>
<protein>
    <submittedName>
        <fullName evidence="3">Ig-like domain (Group 3)</fullName>
    </submittedName>
</protein>
<feature type="chain" id="PRO_5013303151" evidence="1">
    <location>
        <begin position="33"/>
        <end position="398"/>
    </location>
</feature>
<evidence type="ECO:0000256" key="1">
    <source>
        <dbReference type="SAM" id="SignalP"/>
    </source>
</evidence>
<dbReference type="GO" id="GO:0005975">
    <property type="term" value="P:carbohydrate metabolic process"/>
    <property type="evidence" value="ECO:0007669"/>
    <property type="project" value="UniProtKB-ARBA"/>
</dbReference>
<name>A0A239AWW1_9ACTN</name>
<evidence type="ECO:0000313" key="4">
    <source>
        <dbReference type="Proteomes" id="UP000198415"/>
    </source>
</evidence>
<dbReference type="InterPro" id="IPR022038">
    <property type="entry name" value="Ig-like_bact"/>
</dbReference>
<feature type="domain" description="Ig-like" evidence="2">
    <location>
        <begin position="191"/>
        <end position="217"/>
    </location>
</feature>
<evidence type="ECO:0000259" key="2">
    <source>
        <dbReference type="Pfam" id="PF12245"/>
    </source>
</evidence>
<sequence length="398" mass="42164">MGDVLTHTLRHTGIITAAALAASFFTASPAFAAGAVPKVYARTAQHWVGGVTPVTFFPGQGEDLSAITSLTLFADGKAVGKDTAAPWGIDWDTAGFDGLVQLSTRATTANGALTTDGYQVFVDNKAPTGLSVRFPRKDGYIGQGGELAVDAEDNVYVIGSELLVGDQVVSSKDLTGGGNLDLPWNITLPNGKTTMTVRVRDQAGNVTALTRTVTVDNDRPVITGTTTAGSAVRGPFKVSLGGYQDASPFITFEASLDTPTHLRSYAQESSRTVTIDSREVPDGKYTLGWHAWDAAGNEGIIKRSLIVDNQAPTVSITKAPANGAKVRNKFAITAKASDTYGIAKVQLLVNGKLVATDYRAGYALAVNPMKYGKTFTVRIRAYDKAGNVRYTSARTYKR</sequence>
<dbReference type="Pfam" id="PF17957">
    <property type="entry name" value="Big_7"/>
    <property type="match status" value="1"/>
</dbReference>
<dbReference type="EMBL" id="FZNR01000008">
    <property type="protein sequence ID" value="SNS00216.1"/>
    <property type="molecule type" value="Genomic_DNA"/>
</dbReference>
<proteinExistence type="predicted"/>
<feature type="signal peptide" evidence="1">
    <location>
        <begin position="1"/>
        <end position="32"/>
    </location>
</feature>
<dbReference type="InterPro" id="IPR013783">
    <property type="entry name" value="Ig-like_fold"/>
</dbReference>
<accession>A0A239AWW1</accession>
<feature type="domain" description="Ig-like" evidence="2">
    <location>
        <begin position="282"/>
        <end position="309"/>
    </location>
</feature>
<dbReference type="Proteomes" id="UP000198415">
    <property type="component" value="Unassembled WGS sequence"/>
</dbReference>
<keyword evidence="4" id="KW-1185">Reference proteome</keyword>
<reference evidence="3 4" key="1">
    <citation type="submission" date="2017-06" db="EMBL/GenBank/DDBJ databases">
        <authorList>
            <person name="Kim H.J."/>
            <person name="Triplett B.A."/>
        </authorList>
    </citation>
    <scope>NUCLEOTIDE SEQUENCE [LARGE SCALE GENOMIC DNA]</scope>
    <source>
        <strain evidence="3 4">DSM 43151</strain>
    </source>
</reference>
<dbReference type="Gene3D" id="2.60.40.10">
    <property type="entry name" value="Immunoglobulins"/>
    <property type="match status" value="3"/>
</dbReference>